<dbReference type="Proteomes" id="UP001432060">
    <property type="component" value="Chromosome"/>
</dbReference>
<dbReference type="RefSeq" id="WP_329394650.1">
    <property type="nucleotide sequence ID" value="NZ_CP109019.1"/>
</dbReference>
<evidence type="ECO:0000313" key="1">
    <source>
        <dbReference type="EMBL" id="WUT80784.1"/>
    </source>
</evidence>
<reference evidence="1" key="1">
    <citation type="submission" date="2022-10" db="EMBL/GenBank/DDBJ databases">
        <title>The complete genomes of actinobacterial strains from the NBC collection.</title>
        <authorList>
            <person name="Joergensen T.S."/>
            <person name="Alvarez Arevalo M."/>
            <person name="Sterndorff E.B."/>
            <person name="Faurdal D."/>
            <person name="Vuksanovic O."/>
            <person name="Mourched A.-S."/>
            <person name="Charusanti P."/>
            <person name="Shaw S."/>
            <person name="Blin K."/>
            <person name="Weber T."/>
        </authorList>
    </citation>
    <scope>NUCLEOTIDE SEQUENCE</scope>
    <source>
        <strain evidence="1">NBC_00668</strain>
    </source>
</reference>
<evidence type="ECO:0000313" key="2">
    <source>
        <dbReference type="Proteomes" id="UP001432060"/>
    </source>
</evidence>
<accession>A0ABZ1XBC4</accession>
<keyword evidence="2" id="KW-1185">Reference proteome</keyword>
<dbReference type="EMBL" id="CP109019">
    <property type="protein sequence ID" value="WUT80784.1"/>
    <property type="molecule type" value="Genomic_DNA"/>
</dbReference>
<name>A0ABZ1XBC4_9ACTN</name>
<protein>
    <submittedName>
        <fullName evidence="1">DUF6193 family natural product biosynthesis protein</fullName>
    </submittedName>
</protein>
<proteinExistence type="predicted"/>
<dbReference type="InterPro" id="IPR045682">
    <property type="entry name" value="DUF6193"/>
</dbReference>
<dbReference type="Pfam" id="PF19692">
    <property type="entry name" value="DUF6193"/>
    <property type="match status" value="1"/>
</dbReference>
<organism evidence="1 2">
    <name type="scientific">Streptomyces melanogenes</name>
    <dbReference type="NCBI Taxonomy" id="67326"/>
    <lineage>
        <taxon>Bacteria</taxon>
        <taxon>Bacillati</taxon>
        <taxon>Actinomycetota</taxon>
        <taxon>Actinomycetes</taxon>
        <taxon>Kitasatosporales</taxon>
        <taxon>Streptomycetaceae</taxon>
        <taxon>Streptomyces</taxon>
    </lineage>
</organism>
<gene>
    <name evidence="1" type="ORF">OG515_00575</name>
</gene>
<sequence length="121" mass="13110">MSRESVVEKTWRLLLERDPSARRGDPAVIEAASAEPRLRALYPFPSHGCLTFHRNTDFPWSNDLPFIAGEAPYKVYASGYAEILGEAATPQEAAALLVAHLPDDCGPAIEGPWPPAGAEVP</sequence>